<dbReference type="AlphaFoldDB" id="A0A154KNV9"/>
<dbReference type="InterPro" id="IPR037944">
    <property type="entry name" value="PRX5-like"/>
</dbReference>
<evidence type="ECO:0000259" key="7">
    <source>
        <dbReference type="PROSITE" id="PS51352"/>
    </source>
</evidence>
<name>A0A154KNV9_9PROT</name>
<evidence type="ECO:0000313" key="11">
    <source>
        <dbReference type="Proteomes" id="UP000252266"/>
    </source>
</evidence>
<keyword evidence="1 6" id="KW-0575">Peroxidase</keyword>
<dbReference type="SUPFAM" id="SSF52833">
    <property type="entry name" value="Thioredoxin-like"/>
    <property type="match status" value="1"/>
</dbReference>
<comment type="catalytic activity">
    <reaction evidence="6">
        <text>a hydroperoxide + 2 glutathione = an alcohol + glutathione disulfide + H2O</text>
        <dbReference type="Rhea" id="RHEA:62632"/>
        <dbReference type="ChEBI" id="CHEBI:15377"/>
        <dbReference type="ChEBI" id="CHEBI:30879"/>
        <dbReference type="ChEBI" id="CHEBI:35924"/>
        <dbReference type="ChEBI" id="CHEBI:57925"/>
        <dbReference type="ChEBI" id="CHEBI:58297"/>
        <dbReference type="EC" id="1.11.1.27"/>
    </reaction>
</comment>
<dbReference type="PROSITE" id="PS51352">
    <property type="entry name" value="THIOREDOXIN_2"/>
    <property type="match status" value="1"/>
</dbReference>
<dbReference type="InterPro" id="IPR036249">
    <property type="entry name" value="Thioredoxin-like_sf"/>
</dbReference>
<evidence type="ECO:0000256" key="3">
    <source>
        <dbReference type="ARBA" id="ARBA00023002"/>
    </source>
</evidence>
<dbReference type="CDD" id="cd03013">
    <property type="entry name" value="PRX5_like"/>
    <property type="match status" value="1"/>
</dbReference>
<accession>A0A154KNV9</accession>
<dbReference type="FunFam" id="3.40.30.10:FF:000020">
    <property type="entry name" value="Peroxiredoxin"/>
    <property type="match status" value="1"/>
</dbReference>
<dbReference type="PANTHER" id="PTHR10430:SF16">
    <property type="entry name" value="PEROXIREDOXIN-5, MITOCHONDRIAL"/>
    <property type="match status" value="1"/>
</dbReference>
<comment type="function">
    <text evidence="6">Thiol-specific peroxidase that catalyzes the reduction of hydrogen peroxide and organic hydroperoxides to water and alcohols, respectively. Plays a role in cell protection against oxidative stress by detoxifying peroxides.</text>
</comment>
<dbReference type="GO" id="GO:0042744">
    <property type="term" value="P:hydrogen peroxide catabolic process"/>
    <property type="evidence" value="ECO:0007669"/>
    <property type="project" value="TreeGrafter"/>
</dbReference>
<dbReference type="InterPro" id="IPR013766">
    <property type="entry name" value="Thioredoxin_domain"/>
</dbReference>
<dbReference type="GO" id="GO:0005737">
    <property type="term" value="C:cytoplasm"/>
    <property type="evidence" value="ECO:0007669"/>
    <property type="project" value="TreeGrafter"/>
</dbReference>
<dbReference type="EMBL" id="OBMM01000003">
    <property type="protein sequence ID" value="SOC21154.1"/>
    <property type="molecule type" value="Genomic_DNA"/>
</dbReference>
<evidence type="ECO:0000256" key="2">
    <source>
        <dbReference type="ARBA" id="ARBA00022862"/>
    </source>
</evidence>
<keyword evidence="4 6" id="KW-0676">Redox-active center</keyword>
<evidence type="ECO:0000313" key="10">
    <source>
        <dbReference type="Proteomes" id="UP000219068"/>
    </source>
</evidence>
<dbReference type="GO" id="GO:0008379">
    <property type="term" value="F:thioredoxin peroxidase activity"/>
    <property type="evidence" value="ECO:0007669"/>
    <property type="project" value="InterPro"/>
</dbReference>
<dbReference type="InterPro" id="IPR013740">
    <property type="entry name" value="Redoxin"/>
</dbReference>
<dbReference type="Proteomes" id="UP000219068">
    <property type="component" value="Unassembled WGS sequence"/>
</dbReference>
<reference evidence="8 11" key="1">
    <citation type="submission" date="2014-07" db="EMBL/GenBank/DDBJ databases">
        <title>Draft genome sequence of Thalassospira xiamenensis IB13.</title>
        <authorList>
            <person name="Lai Q."/>
            <person name="Shao Z."/>
        </authorList>
    </citation>
    <scope>NUCLEOTIDE SEQUENCE [LARGE SCALE GENOMIC DNA]</scope>
    <source>
        <strain evidence="8 11">IB13</strain>
    </source>
</reference>
<proteinExistence type="inferred from homology"/>
<keyword evidence="2 6" id="KW-0049">Antioxidant</keyword>
<evidence type="ECO:0000256" key="4">
    <source>
        <dbReference type="ARBA" id="ARBA00023284"/>
    </source>
</evidence>
<sequence length="160" mass="16734">MTIEIGSTLPEVTLFRATADGPEAVNTKEFFAGRKVVVFAVPGAFTPTCSAKHLPGFVANADAIKAKGVDEIVCLASNDAFVLRAWAKAENAGDNITMLSDGDLAFVSKTGLELDLTGRGLGKRANRFAMIVDDGKVTDLAVEEPGAFDVSSAETVLGKL</sequence>
<evidence type="ECO:0000256" key="1">
    <source>
        <dbReference type="ARBA" id="ARBA00022559"/>
    </source>
</evidence>
<dbReference type="RefSeq" id="WP_062961252.1">
    <property type="nucleotide sequence ID" value="NZ_JALLPZ010000002.1"/>
</dbReference>
<dbReference type="EC" id="1.11.1.27" evidence="6"/>
<dbReference type="GO" id="GO:0034599">
    <property type="term" value="P:cellular response to oxidative stress"/>
    <property type="evidence" value="ECO:0007669"/>
    <property type="project" value="InterPro"/>
</dbReference>
<protein>
    <recommendedName>
        <fullName evidence="6">Glutathione-dependent peroxiredoxin</fullName>
        <ecNumber evidence="6">1.11.1.27</ecNumber>
    </recommendedName>
</protein>
<feature type="domain" description="Thioredoxin" evidence="7">
    <location>
        <begin position="3"/>
        <end position="160"/>
    </location>
</feature>
<evidence type="ECO:0000313" key="9">
    <source>
        <dbReference type="EMBL" id="SOC21154.1"/>
    </source>
</evidence>
<evidence type="ECO:0000256" key="6">
    <source>
        <dbReference type="RuleBase" id="RU366011"/>
    </source>
</evidence>
<evidence type="ECO:0000256" key="5">
    <source>
        <dbReference type="PIRSR" id="PIRSR637944-1"/>
    </source>
</evidence>
<dbReference type="Proteomes" id="UP000252266">
    <property type="component" value="Unassembled WGS sequence"/>
</dbReference>
<evidence type="ECO:0000313" key="8">
    <source>
        <dbReference type="EMBL" id="RCK53296.1"/>
    </source>
</evidence>
<feature type="active site" description="Cysteine sulfenic acid (-SOH) intermediate" evidence="5">
    <location>
        <position position="49"/>
    </location>
</feature>
<dbReference type="EMBL" id="JPWJ01000001">
    <property type="protein sequence ID" value="RCK53296.1"/>
    <property type="molecule type" value="Genomic_DNA"/>
</dbReference>
<organism evidence="8 11">
    <name type="scientific">Thalassospira xiamenensis</name>
    <dbReference type="NCBI Taxonomy" id="220697"/>
    <lineage>
        <taxon>Bacteria</taxon>
        <taxon>Pseudomonadati</taxon>
        <taxon>Pseudomonadota</taxon>
        <taxon>Alphaproteobacteria</taxon>
        <taxon>Rhodospirillales</taxon>
        <taxon>Thalassospiraceae</taxon>
        <taxon>Thalassospira</taxon>
    </lineage>
</organism>
<dbReference type="Gene3D" id="3.40.30.10">
    <property type="entry name" value="Glutaredoxin"/>
    <property type="match status" value="1"/>
</dbReference>
<comment type="similarity">
    <text evidence="6">Belongs to the peroxiredoxin family. Prx5 subfamily.</text>
</comment>
<gene>
    <name evidence="9" type="ORF">SAMN05428964_103325</name>
    <name evidence="8" type="ORF">TH44_03680</name>
</gene>
<dbReference type="PANTHER" id="PTHR10430">
    <property type="entry name" value="PEROXIREDOXIN"/>
    <property type="match status" value="1"/>
</dbReference>
<dbReference type="GO" id="GO:0045454">
    <property type="term" value="P:cell redox homeostasis"/>
    <property type="evidence" value="ECO:0007669"/>
    <property type="project" value="TreeGrafter"/>
</dbReference>
<reference evidence="9 10" key="2">
    <citation type="submission" date="2017-08" db="EMBL/GenBank/DDBJ databases">
        <authorList>
            <person name="de Groot N.N."/>
        </authorList>
    </citation>
    <scope>NUCLEOTIDE SEQUENCE [LARGE SCALE GENOMIC DNA]</scope>
    <source>
        <strain evidence="9 10">USBA 78</strain>
    </source>
</reference>
<dbReference type="Pfam" id="PF08534">
    <property type="entry name" value="Redoxin"/>
    <property type="match status" value="1"/>
</dbReference>
<keyword evidence="3 6" id="KW-0560">Oxidoreductase</keyword>